<feature type="compositionally biased region" description="Polar residues" evidence="7">
    <location>
        <begin position="73"/>
        <end position="94"/>
    </location>
</feature>
<dbReference type="EMBL" id="PKPP01011970">
    <property type="protein sequence ID" value="PWA43186.1"/>
    <property type="molecule type" value="Genomic_DNA"/>
</dbReference>
<feature type="domain" description="WRKY" evidence="8">
    <location>
        <begin position="392"/>
        <end position="457"/>
    </location>
</feature>
<dbReference type="STRING" id="35608.A0A2U1L2G5"/>
<keyword evidence="10" id="KW-1185">Reference proteome</keyword>
<keyword evidence="4 9" id="KW-0238">DNA-binding</keyword>
<dbReference type="Gene3D" id="2.20.25.80">
    <property type="entry name" value="WRKY domain"/>
    <property type="match status" value="2"/>
</dbReference>
<gene>
    <name evidence="9" type="ORF">CTI12_AA538080</name>
</gene>
<evidence type="ECO:0000256" key="5">
    <source>
        <dbReference type="ARBA" id="ARBA00023163"/>
    </source>
</evidence>
<evidence type="ECO:0000313" key="9">
    <source>
        <dbReference type="EMBL" id="PWA43186.1"/>
    </source>
</evidence>
<evidence type="ECO:0000256" key="7">
    <source>
        <dbReference type="SAM" id="MobiDB-lite"/>
    </source>
</evidence>
<evidence type="ECO:0000259" key="8">
    <source>
        <dbReference type="PROSITE" id="PS50811"/>
    </source>
</evidence>
<feature type="domain" description="WRKY" evidence="8">
    <location>
        <begin position="256"/>
        <end position="320"/>
    </location>
</feature>
<dbReference type="AlphaFoldDB" id="A0A2U1L2G5"/>
<dbReference type="InterPro" id="IPR044810">
    <property type="entry name" value="WRKY_plant"/>
</dbReference>
<feature type="region of interest" description="Disordered" evidence="7">
    <location>
        <begin position="56"/>
        <end position="112"/>
    </location>
</feature>
<dbReference type="GO" id="GO:0005634">
    <property type="term" value="C:nucleus"/>
    <property type="evidence" value="ECO:0007669"/>
    <property type="project" value="UniProtKB-SubCell"/>
</dbReference>
<dbReference type="FunFam" id="2.20.25.80:FF:000006">
    <property type="entry name" value="WRKY transcription factor"/>
    <property type="match status" value="1"/>
</dbReference>
<dbReference type="PANTHER" id="PTHR31221:SF150">
    <property type="entry name" value="WRKY TRANSCRIPTION FACTOR 32-RELATED"/>
    <property type="match status" value="1"/>
</dbReference>
<dbReference type="GO" id="GO:0043565">
    <property type="term" value="F:sequence-specific DNA binding"/>
    <property type="evidence" value="ECO:0007669"/>
    <property type="project" value="InterPro"/>
</dbReference>
<evidence type="ECO:0000256" key="2">
    <source>
        <dbReference type="ARBA" id="ARBA00022737"/>
    </source>
</evidence>
<feature type="compositionally biased region" description="Low complexity" evidence="7">
    <location>
        <begin position="56"/>
        <end position="67"/>
    </location>
</feature>
<dbReference type="GO" id="GO:0003700">
    <property type="term" value="F:DNA-binding transcription factor activity"/>
    <property type="evidence" value="ECO:0007669"/>
    <property type="project" value="InterPro"/>
</dbReference>
<comment type="caution">
    <text evidence="9">The sequence shown here is derived from an EMBL/GenBank/DDBJ whole genome shotgun (WGS) entry which is preliminary data.</text>
</comment>
<dbReference type="SMART" id="SM00774">
    <property type="entry name" value="WRKY"/>
    <property type="match status" value="2"/>
</dbReference>
<evidence type="ECO:0000256" key="6">
    <source>
        <dbReference type="ARBA" id="ARBA00023242"/>
    </source>
</evidence>
<dbReference type="PANTHER" id="PTHR31221">
    <property type="entry name" value="WRKY TRANSCRIPTION FACTOR PROTEIN 1-RELATED"/>
    <property type="match status" value="1"/>
</dbReference>
<evidence type="ECO:0000256" key="4">
    <source>
        <dbReference type="ARBA" id="ARBA00023125"/>
    </source>
</evidence>
<keyword evidence="3" id="KW-0805">Transcription regulation</keyword>
<sequence>MECFHRRYLGALHRSYLGGLHRRYLRALHRRYLGGLHRRRVSAECFDRSFDSTSITTLSETTTQPQDTETDMQHQSAKESTQPQNARAATQGQGTCIGENFDGVGSDKDDLRDKDDSENVGFYYHAKVGDTIGDTIHKEFLSPAPGLYYMPYPYNEGSRSNLPKYMREEWDEVHVVKIGLLSKELLHDPKNHLQGSHQEALATIIAQAHSESQIKSSPTGLSVMPVTLSPERSDSQIETHVAEANEEETTDHKSLPAIQTPDDRYTWRKYGQKQVKSPGSSRGYYKCSYGACDAKKFESYDQFNSVIKIVYKGQHKHDPPKKVIPKGDEMLSTPESLKRKTTSTSGLKENQSSGCAPIQIVHIDDSWEKPRPRYEYVPKHPKKPKFSVQAAADIEISADGYRWRKYGQKMVKGTPHPRNYYKCISAGCPVRKHIENVVNGSSEVTITYKGLHNHDMPVPRKGQGPPSDALITAVSSASKNILQPTRRESAPTLLSIGFEIKQC</sequence>
<dbReference type="OrthoDB" id="764896at2759"/>
<comment type="subcellular location">
    <subcellularLocation>
        <location evidence="1">Nucleus</location>
    </subcellularLocation>
</comment>
<keyword evidence="5" id="KW-0804">Transcription</keyword>
<protein>
    <submittedName>
        <fullName evidence="9">DNA-binding WRKY</fullName>
    </submittedName>
</protein>
<dbReference type="SUPFAM" id="SSF118290">
    <property type="entry name" value="WRKY DNA-binding domain"/>
    <property type="match status" value="2"/>
</dbReference>
<evidence type="ECO:0000256" key="3">
    <source>
        <dbReference type="ARBA" id="ARBA00023015"/>
    </source>
</evidence>
<organism evidence="9 10">
    <name type="scientific">Artemisia annua</name>
    <name type="common">Sweet wormwood</name>
    <dbReference type="NCBI Taxonomy" id="35608"/>
    <lineage>
        <taxon>Eukaryota</taxon>
        <taxon>Viridiplantae</taxon>
        <taxon>Streptophyta</taxon>
        <taxon>Embryophyta</taxon>
        <taxon>Tracheophyta</taxon>
        <taxon>Spermatophyta</taxon>
        <taxon>Magnoliopsida</taxon>
        <taxon>eudicotyledons</taxon>
        <taxon>Gunneridae</taxon>
        <taxon>Pentapetalae</taxon>
        <taxon>asterids</taxon>
        <taxon>campanulids</taxon>
        <taxon>Asterales</taxon>
        <taxon>Asteraceae</taxon>
        <taxon>Asteroideae</taxon>
        <taxon>Anthemideae</taxon>
        <taxon>Artemisiinae</taxon>
        <taxon>Artemisia</taxon>
    </lineage>
</organism>
<accession>A0A2U1L2G5</accession>
<dbReference type="Proteomes" id="UP000245207">
    <property type="component" value="Unassembled WGS sequence"/>
</dbReference>
<keyword evidence="2" id="KW-0677">Repeat</keyword>
<dbReference type="InterPro" id="IPR003657">
    <property type="entry name" value="WRKY_dom"/>
</dbReference>
<name>A0A2U1L2G5_ARTAN</name>
<dbReference type="PROSITE" id="PS50811">
    <property type="entry name" value="WRKY"/>
    <property type="match status" value="2"/>
</dbReference>
<proteinExistence type="predicted"/>
<evidence type="ECO:0000256" key="1">
    <source>
        <dbReference type="ARBA" id="ARBA00004123"/>
    </source>
</evidence>
<reference evidence="9 10" key="1">
    <citation type="journal article" date="2018" name="Mol. Plant">
        <title>The genome of Artemisia annua provides insight into the evolution of Asteraceae family and artemisinin biosynthesis.</title>
        <authorList>
            <person name="Shen Q."/>
            <person name="Zhang L."/>
            <person name="Liao Z."/>
            <person name="Wang S."/>
            <person name="Yan T."/>
            <person name="Shi P."/>
            <person name="Liu M."/>
            <person name="Fu X."/>
            <person name="Pan Q."/>
            <person name="Wang Y."/>
            <person name="Lv Z."/>
            <person name="Lu X."/>
            <person name="Zhang F."/>
            <person name="Jiang W."/>
            <person name="Ma Y."/>
            <person name="Chen M."/>
            <person name="Hao X."/>
            <person name="Li L."/>
            <person name="Tang Y."/>
            <person name="Lv G."/>
            <person name="Zhou Y."/>
            <person name="Sun X."/>
            <person name="Brodelius P.E."/>
            <person name="Rose J.K.C."/>
            <person name="Tang K."/>
        </authorList>
    </citation>
    <scope>NUCLEOTIDE SEQUENCE [LARGE SCALE GENOMIC DNA]</scope>
    <source>
        <strain evidence="10">cv. Huhao1</strain>
        <tissue evidence="9">Leaf</tissue>
    </source>
</reference>
<evidence type="ECO:0000313" key="10">
    <source>
        <dbReference type="Proteomes" id="UP000245207"/>
    </source>
</evidence>
<dbReference type="Pfam" id="PF03106">
    <property type="entry name" value="WRKY"/>
    <property type="match status" value="2"/>
</dbReference>
<keyword evidence="6" id="KW-0539">Nucleus</keyword>
<dbReference type="InterPro" id="IPR036576">
    <property type="entry name" value="WRKY_dom_sf"/>
</dbReference>